<dbReference type="NCBIfam" id="TIGR01891">
    <property type="entry name" value="amidohydrolases"/>
    <property type="match status" value="1"/>
</dbReference>
<dbReference type="GO" id="GO:0019877">
    <property type="term" value="P:diaminopimelate biosynthetic process"/>
    <property type="evidence" value="ECO:0007669"/>
    <property type="project" value="UniProtKB-ARBA"/>
</dbReference>
<feature type="binding site" evidence="2">
    <location>
        <position position="159"/>
    </location>
    <ligand>
        <name>Mn(2+)</name>
        <dbReference type="ChEBI" id="CHEBI:29035"/>
        <label>2</label>
    </ligand>
</feature>
<gene>
    <name evidence="4" type="ORF">SY1_01080</name>
</gene>
<dbReference type="Proteomes" id="UP000008957">
    <property type="component" value="Chromosome"/>
</dbReference>
<feature type="domain" description="Peptidase M20 dimerisation" evidence="3">
    <location>
        <begin position="181"/>
        <end position="278"/>
    </location>
</feature>
<keyword evidence="1 4" id="KW-0378">Hydrolase</keyword>
<dbReference type="AlphaFoldDB" id="A0AB94IVA7"/>
<dbReference type="EMBL" id="FP929056">
    <property type="protein sequence ID" value="CBL27674.1"/>
    <property type="molecule type" value="Genomic_DNA"/>
</dbReference>
<sequence length="390" mass="41981">MDFISLEKDAIGWRRHIHQHPELGFKEFETTKYIRERLEEFGIADFIPLKETGVAAVIHGASAGPCIAFRADIDALPTAEDSGYPWPSLNPGVCHACGHDVHTAVLLGLSKALQQERTKLAGSVKLIFQPGEEIMCGAESIIRSGVLEDPIPEAIVGLHIWPQTPCGDVAFCHGPMMASSDSFTITVTGKQGHGAHPEVCVDALYIAAQVLIAVQGIVAREVSPTDPSVVTIGTIVGGLAPNITAGEAVMKGTMRCMTLETRSYIKEALERIARQTAIAHKGNATVKFAGPGIPPVISDEKVLREVEIAAQQALGEDHIRELKEPSMGSEDFSLYLKKIPGAFYRLGTALKDNAATHKSLHSPQLFVPDEAIIAGIRVMYQFAVNRLGKG</sequence>
<name>A0AB94IVA7_9BACT</name>
<dbReference type="KEGG" id="sbr:SY1_01080"/>
<feature type="binding site" evidence="2">
    <location>
        <position position="99"/>
    </location>
    <ligand>
        <name>Mn(2+)</name>
        <dbReference type="ChEBI" id="CHEBI:29035"/>
        <label>2</label>
    </ligand>
</feature>
<dbReference type="SUPFAM" id="SSF55031">
    <property type="entry name" value="Bacterial exopeptidase dimerisation domain"/>
    <property type="match status" value="1"/>
</dbReference>
<dbReference type="PANTHER" id="PTHR11014:SF63">
    <property type="entry name" value="METALLOPEPTIDASE, PUTATIVE (AFU_ORTHOLOGUE AFUA_6G09600)-RELATED"/>
    <property type="match status" value="1"/>
</dbReference>
<evidence type="ECO:0000256" key="1">
    <source>
        <dbReference type="ARBA" id="ARBA00022801"/>
    </source>
</evidence>
<dbReference type="SUPFAM" id="SSF53187">
    <property type="entry name" value="Zn-dependent exopeptidases"/>
    <property type="match status" value="1"/>
</dbReference>
<dbReference type="Pfam" id="PF01546">
    <property type="entry name" value="Peptidase_M20"/>
    <property type="match status" value="1"/>
</dbReference>
<reference evidence="4 5" key="2">
    <citation type="submission" date="2010-03" db="EMBL/GenBank/DDBJ databases">
        <authorList>
            <person name="Pajon A."/>
        </authorList>
    </citation>
    <scope>NUCLEOTIDE SEQUENCE [LARGE SCALE GENOMIC DNA]</scope>
    <source>
        <strain evidence="4 5">SGP1</strain>
    </source>
</reference>
<dbReference type="CDD" id="cd03886">
    <property type="entry name" value="M20_Acy1"/>
    <property type="match status" value="1"/>
</dbReference>
<dbReference type="PIRSF" id="PIRSF005962">
    <property type="entry name" value="Pept_M20D_amidohydro"/>
    <property type="match status" value="1"/>
</dbReference>
<dbReference type="FunFam" id="3.30.70.360:FF:000001">
    <property type="entry name" value="N-acetyldiaminopimelate deacetylase"/>
    <property type="match status" value="1"/>
</dbReference>
<evidence type="ECO:0000256" key="2">
    <source>
        <dbReference type="PIRSR" id="PIRSR005962-1"/>
    </source>
</evidence>
<dbReference type="Gene3D" id="3.40.630.10">
    <property type="entry name" value="Zn peptidases"/>
    <property type="match status" value="1"/>
</dbReference>
<proteinExistence type="predicted"/>
<dbReference type="RefSeq" id="WP_015555821.1">
    <property type="nucleotide sequence ID" value="NC_021038.1"/>
</dbReference>
<feature type="binding site" evidence="2">
    <location>
        <position position="133"/>
    </location>
    <ligand>
        <name>Mn(2+)</name>
        <dbReference type="ChEBI" id="CHEBI:29035"/>
        <label>2</label>
    </ligand>
</feature>
<dbReference type="InterPro" id="IPR017439">
    <property type="entry name" value="Amidohydrolase"/>
</dbReference>
<comment type="cofactor">
    <cofactor evidence="2">
        <name>Mn(2+)</name>
        <dbReference type="ChEBI" id="CHEBI:29035"/>
    </cofactor>
    <text evidence="2">The Mn(2+) ion enhances activity.</text>
</comment>
<dbReference type="PANTHER" id="PTHR11014">
    <property type="entry name" value="PEPTIDASE M20 FAMILY MEMBER"/>
    <property type="match status" value="1"/>
</dbReference>
<evidence type="ECO:0000313" key="4">
    <source>
        <dbReference type="EMBL" id="CBL27674.1"/>
    </source>
</evidence>
<keyword evidence="2" id="KW-0479">Metal-binding</keyword>
<accession>A0AB94IVA7</accession>
<protein>
    <submittedName>
        <fullName evidence="4">Amidohydrolase</fullName>
        <ecNumber evidence="4">3.5.1.14</ecNumber>
    </submittedName>
</protein>
<organism evidence="4 5">
    <name type="scientific">Fretibacterium fastidiosum</name>
    <dbReference type="NCBI Taxonomy" id="651822"/>
    <lineage>
        <taxon>Bacteria</taxon>
        <taxon>Thermotogati</taxon>
        <taxon>Synergistota</taxon>
        <taxon>Synergistia</taxon>
        <taxon>Synergistales</taxon>
        <taxon>Aminobacteriaceae</taxon>
        <taxon>Fretibacterium</taxon>
    </lineage>
</organism>
<dbReference type="GO" id="GO:0050118">
    <property type="term" value="F:N-acetyldiaminopimelate deacetylase activity"/>
    <property type="evidence" value="ECO:0007669"/>
    <property type="project" value="UniProtKB-ARBA"/>
</dbReference>
<evidence type="ECO:0000259" key="3">
    <source>
        <dbReference type="Pfam" id="PF07687"/>
    </source>
</evidence>
<evidence type="ECO:0000313" key="5">
    <source>
        <dbReference type="Proteomes" id="UP000008957"/>
    </source>
</evidence>
<dbReference type="GO" id="GO:0046872">
    <property type="term" value="F:metal ion binding"/>
    <property type="evidence" value="ECO:0007669"/>
    <property type="project" value="UniProtKB-KW"/>
</dbReference>
<dbReference type="InterPro" id="IPR011650">
    <property type="entry name" value="Peptidase_M20_dimer"/>
</dbReference>
<dbReference type="Gene3D" id="3.30.70.360">
    <property type="match status" value="1"/>
</dbReference>
<dbReference type="EC" id="3.5.1.14" evidence="4"/>
<keyword evidence="2" id="KW-0464">Manganese</keyword>
<feature type="binding site" evidence="2">
    <location>
        <position position="97"/>
    </location>
    <ligand>
        <name>Mn(2+)</name>
        <dbReference type="ChEBI" id="CHEBI:29035"/>
        <label>2</label>
    </ligand>
</feature>
<dbReference type="InterPro" id="IPR002933">
    <property type="entry name" value="Peptidase_M20"/>
</dbReference>
<dbReference type="GO" id="GO:0004046">
    <property type="term" value="F:aminoacylase activity"/>
    <property type="evidence" value="ECO:0007669"/>
    <property type="project" value="UniProtKB-EC"/>
</dbReference>
<feature type="binding site" evidence="2">
    <location>
        <position position="361"/>
    </location>
    <ligand>
        <name>Mn(2+)</name>
        <dbReference type="ChEBI" id="CHEBI:29035"/>
        <label>2</label>
    </ligand>
</feature>
<dbReference type="InterPro" id="IPR036264">
    <property type="entry name" value="Bact_exopeptidase_dim_dom"/>
</dbReference>
<keyword evidence="5" id="KW-1185">Reference proteome</keyword>
<reference evidence="5" key="1">
    <citation type="submission" date="2010-03" db="EMBL/GenBank/DDBJ databases">
        <title>The genome sequence of Synergistetes sp. SGP1.</title>
        <authorList>
            <consortium name="metaHIT consortium -- http://www.metahit.eu/"/>
            <person name="Pajon A."/>
            <person name="Turner K."/>
            <person name="Parkhill J."/>
            <person name="Wade W."/>
            <person name="Vartoukian S."/>
        </authorList>
    </citation>
    <scope>NUCLEOTIDE SEQUENCE [LARGE SCALE GENOMIC DNA]</scope>
    <source>
        <strain evidence="5">SGP1</strain>
    </source>
</reference>
<dbReference type="Pfam" id="PF07687">
    <property type="entry name" value="M20_dimer"/>
    <property type="match status" value="1"/>
</dbReference>